<evidence type="ECO:0000313" key="3">
    <source>
        <dbReference type="Proteomes" id="UP001465755"/>
    </source>
</evidence>
<name>A0AAW1PJT8_9CHLO</name>
<feature type="compositionally biased region" description="Low complexity" evidence="1">
    <location>
        <begin position="360"/>
        <end position="376"/>
    </location>
</feature>
<feature type="region of interest" description="Disordered" evidence="1">
    <location>
        <begin position="472"/>
        <end position="492"/>
    </location>
</feature>
<dbReference type="CDD" id="cd20404">
    <property type="entry name" value="Tudor_Agenet_AtEML-like"/>
    <property type="match status" value="1"/>
</dbReference>
<dbReference type="SUPFAM" id="SSF63748">
    <property type="entry name" value="Tudor/PWWP/MBT"/>
    <property type="match status" value="1"/>
</dbReference>
<evidence type="ECO:0000256" key="1">
    <source>
        <dbReference type="SAM" id="MobiDB-lite"/>
    </source>
</evidence>
<gene>
    <name evidence="2" type="ORF">WJX73_002646</name>
</gene>
<proteinExistence type="predicted"/>
<organism evidence="2 3">
    <name type="scientific">Symbiochloris irregularis</name>
    <dbReference type="NCBI Taxonomy" id="706552"/>
    <lineage>
        <taxon>Eukaryota</taxon>
        <taxon>Viridiplantae</taxon>
        <taxon>Chlorophyta</taxon>
        <taxon>core chlorophytes</taxon>
        <taxon>Trebouxiophyceae</taxon>
        <taxon>Trebouxiales</taxon>
        <taxon>Trebouxiaceae</taxon>
        <taxon>Symbiochloris</taxon>
    </lineage>
</organism>
<dbReference type="Gene3D" id="2.30.30.140">
    <property type="match status" value="1"/>
</dbReference>
<dbReference type="EMBL" id="JALJOQ010000026">
    <property type="protein sequence ID" value="KAK9808154.1"/>
    <property type="molecule type" value="Genomic_DNA"/>
</dbReference>
<accession>A0AAW1PJT8</accession>
<feature type="region of interest" description="Disordered" evidence="1">
    <location>
        <begin position="1"/>
        <end position="20"/>
    </location>
</feature>
<feature type="region of interest" description="Disordered" evidence="1">
    <location>
        <begin position="116"/>
        <end position="156"/>
    </location>
</feature>
<feature type="region of interest" description="Disordered" evidence="1">
    <location>
        <begin position="525"/>
        <end position="551"/>
    </location>
</feature>
<dbReference type="Proteomes" id="UP001465755">
    <property type="component" value="Unassembled WGS sequence"/>
</dbReference>
<feature type="compositionally biased region" description="Low complexity" evidence="1">
    <location>
        <begin position="482"/>
        <end position="492"/>
    </location>
</feature>
<dbReference type="AlphaFoldDB" id="A0AAW1PJT8"/>
<feature type="compositionally biased region" description="Polar residues" evidence="1">
    <location>
        <begin position="448"/>
        <end position="463"/>
    </location>
</feature>
<sequence>MVGEGSRTWRRPEDEAPPDVNDELAAAAQLLDSLRQHTQAAPRTPTCKDSPCSPSAWQAFVSDIKPSISDLNCESEEKLQERAAVELPSLRTSLTPRKRPLSSTLQYSDGADFHTSVEGASGGLRSRASAGQHSADSGELGPTQARATKSAGHAREGLVSSGHARLRCSRLNQASSTLHPILQLGWKPLCEVHCNGLTGMFLGGHDRDLYIQATSKEFRNLPPLDYSQGGSILSCSQFEKCAGRELSKKWKESIHVLGEGEGSKATLIAWLKRRAAHDFGSGVVGKTVWVCWCADAQYYRGTITHFNADTGKHQVRYSDRFVEDLHLPVEVLSFAAEQPHVTPIAALSPSAGTRLGPQGPATTASEEVPAPEASEPLTRSAPLLGLKVLTGGPAGTPASLLNQGSGVSVNSDYKLTAADIEALKNCEDGALDSLPSLAAFAAQHQGDLHSQPQQALPSTPSSTAWRASKLLQPADPSISQNSEAELSASLASEGEPLLQVPVKRPRTGAVSSRMAAAGGGVSSSWLQSLMPSSGPQSALPPPPGEGSDPSMADRLRWLHNLALHLDDVLALPQLTQPCLLGDLEEKPLSAAACFQALLAQGLQAEGAQGYYEAMALRYHHFAHTARLQKAKLVEFVLAALHQDRQRHSSNAAQAFTASAGAAMQLGEATA</sequence>
<feature type="region of interest" description="Disordered" evidence="1">
    <location>
        <begin position="444"/>
        <end position="463"/>
    </location>
</feature>
<evidence type="ECO:0000313" key="2">
    <source>
        <dbReference type="EMBL" id="KAK9808154.1"/>
    </source>
</evidence>
<feature type="region of interest" description="Disordered" evidence="1">
    <location>
        <begin position="347"/>
        <end position="376"/>
    </location>
</feature>
<reference evidence="2 3" key="1">
    <citation type="journal article" date="2024" name="Nat. Commun.">
        <title>Phylogenomics reveals the evolutionary origins of lichenization in chlorophyte algae.</title>
        <authorList>
            <person name="Puginier C."/>
            <person name="Libourel C."/>
            <person name="Otte J."/>
            <person name="Skaloud P."/>
            <person name="Haon M."/>
            <person name="Grisel S."/>
            <person name="Petersen M."/>
            <person name="Berrin J.G."/>
            <person name="Delaux P.M."/>
            <person name="Dal Grande F."/>
            <person name="Keller J."/>
        </authorList>
    </citation>
    <scope>NUCLEOTIDE SEQUENCE [LARGE SCALE GENOMIC DNA]</scope>
    <source>
        <strain evidence="2 3">SAG 2036</strain>
    </source>
</reference>
<comment type="caution">
    <text evidence="2">The sequence shown here is derived from an EMBL/GenBank/DDBJ whole genome shotgun (WGS) entry which is preliminary data.</text>
</comment>
<keyword evidence="3" id="KW-1185">Reference proteome</keyword>
<protein>
    <submittedName>
        <fullName evidence="2">Uncharacterized protein</fullName>
    </submittedName>
</protein>
<feature type="region of interest" description="Disordered" evidence="1">
    <location>
        <begin position="34"/>
        <end position="53"/>
    </location>
</feature>